<dbReference type="EMBL" id="QQAY01000002">
    <property type="protein sequence ID" value="RDI45917.1"/>
    <property type="molecule type" value="Genomic_DNA"/>
</dbReference>
<dbReference type="AlphaFoldDB" id="A0A370GQG3"/>
<dbReference type="Pfam" id="PF11553">
    <property type="entry name" value="DUF3231"/>
    <property type="match status" value="2"/>
</dbReference>
<protein>
    <submittedName>
        <fullName evidence="1">Uncharacterized protein DUF3231</fullName>
    </submittedName>
</protein>
<accession>A0A370GQG3</accession>
<sequence length="333" mass="38210">MKRVDALTSPEITGLWQTYMQNSAMLCFLEYFQHHMEDEEIMPVLKGAVSFSKKCLDEIKEIFNSEKFPIPKGFSRKDVDFEAPRLYNDLFALSFIYRMHQMAVSFYGTTLTKVARNDIVTLFAGYLSDSTNLYLEALNLMLSKGIYDRPPKMPYPDESEMMPEQPSAIETLIGEKRALNAAELGEIFYIIERNYIGLILLTGFIQVMKDAELKRYFLKGKKLAEKQIEIFNDILKKEEEIGNIPVSMEVTGSTISPFSDKLMTFTISTTTSTGIFLIGYALSISFRKDLAVHYSLLMAEIMKFGSDGLKLMTKRGWLEQLPQGINRKRLMRE</sequence>
<reference evidence="1 2" key="1">
    <citation type="submission" date="2018-07" db="EMBL/GenBank/DDBJ databases">
        <title>Genomic Encyclopedia of Type Strains, Phase IV (KMG-IV): sequencing the most valuable type-strain genomes for metagenomic binning, comparative biology and taxonomic classification.</title>
        <authorList>
            <person name="Goeker M."/>
        </authorList>
    </citation>
    <scope>NUCLEOTIDE SEQUENCE [LARGE SCALE GENOMIC DNA]</scope>
    <source>
        <strain evidence="1 2">DSM 25281</strain>
    </source>
</reference>
<dbReference type="InterPro" id="IPR021617">
    <property type="entry name" value="DUF3231"/>
</dbReference>
<gene>
    <name evidence="1" type="ORF">DFR59_102553</name>
</gene>
<dbReference type="Gene3D" id="1.20.1260.10">
    <property type="match status" value="2"/>
</dbReference>
<keyword evidence="2" id="KW-1185">Reference proteome</keyword>
<dbReference type="OrthoDB" id="1675670at2"/>
<proteinExistence type="predicted"/>
<dbReference type="InterPro" id="IPR012347">
    <property type="entry name" value="Ferritin-like"/>
</dbReference>
<name>A0A370GQG3_9BACI</name>
<dbReference type="RefSeq" id="WP_114744715.1">
    <property type="nucleotide sequence ID" value="NZ_QQAY01000002.1"/>
</dbReference>
<comment type="caution">
    <text evidence="1">The sequence shown here is derived from an EMBL/GenBank/DDBJ whole genome shotgun (WGS) entry which is preliminary data.</text>
</comment>
<evidence type="ECO:0000313" key="1">
    <source>
        <dbReference type="EMBL" id="RDI45917.1"/>
    </source>
</evidence>
<evidence type="ECO:0000313" key="2">
    <source>
        <dbReference type="Proteomes" id="UP000255326"/>
    </source>
</evidence>
<organism evidence="1 2">
    <name type="scientific">Falsibacillus pallidus</name>
    <dbReference type="NCBI Taxonomy" id="493781"/>
    <lineage>
        <taxon>Bacteria</taxon>
        <taxon>Bacillati</taxon>
        <taxon>Bacillota</taxon>
        <taxon>Bacilli</taxon>
        <taxon>Bacillales</taxon>
        <taxon>Bacillaceae</taxon>
        <taxon>Falsibacillus</taxon>
    </lineage>
</organism>
<dbReference type="Proteomes" id="UP000255326">
    <property type="component" value="Unassembled WGS sequence"/>
</dbReference>